<name>A0A840C0X0_9HYPH</name>
<dbReference type="PANTHER" id="PTHR43537:SF39">
    <property type="entry name" value="HTH-TYPE TRANSCRIPTIONAL REGULATOR MCBR"/>
    <property type="match status" value="1"/>
</dbReference>
<dbReference type="Proteomes" id="UP000577362">
    <property type="component" value="Unassembled WGS sequence"/>
</dbReference>
<dbReference type="RefSeq" id="WP_019403053.1">
    <property type="nucleotide sequence ID" value="NZ_JACIEN010000005.1"/>
</dbReference>
<dbReference type="SUPFAM" id="SSF48008">
    <property type="entry name" value="GntR ligand-binding domain-like"/>
    <property type="match status" value="1"/>
</dbReference>
<keyword evidence="1" id="KW-0805">Transcription regulation</keyword>
<dbReference type="InterPro" id="IPR011711">
    <property type="entry name" value="GntR_C"/>
</dbReference>
<keyword evidence="2 5" id="KW-0238">DNA-binding</keyword>
<feature type="domain" description="HTH gntR-type" evidence="4">
    <location>
        <begin position="24"/>
        <end position="91"/>
    </location>
</feature>
<protein>
    <submittedName>
        <fullName evidence="5">DNA-binding GntR family transcriptional regulator</fullName>
    </submittedName>
</protein>
<keyword evidence="3" id="KW-0804">Transcription</keyword>
<dbReference type="GO" id="GO:0003677">
    <property type="term" value="F:DNA binding"/>
    <property type="evidence" value="ECO:0007669"/>
    <property type="project" value="UniProtKB-KW"/>
</dbReference>
<dbReference type="InterPro" id="IPR036390">
    <property type="entry name" value="WH_DNA-bd_sf"/>
</dbReference>
<evidence type="ECO:0000256" key="1">
    <source>
        <dbReference type="ARBA" id="ARBA00023015"/>
    </source>
</evidence>
<comment type="caution">
    <text evidence="5">The sequence shown here is derived from an EMBL/GenBank/DDBJ whole genome shotgun (WGS) entry which is preliminary data.</text>
</comment>
<evidence type="ECO:0000256" key="3">
    <source>
        <dbReference type="ARBA" id="ARBA00023163"/>
    </source>
</evidence>
<dbReference type="Gene3D" id="1.10.10.10">
    <property type="entry name" value="Winged helix-like DNA-binding domain superfamily/Winged helix DNA-binding domain"/>
    <property type="match status" value="1"/>
</dbReference>
<dbReference type="AlphaFoldDB" id="A0A840C0X0"/>
<dbReference type="PROSITE" id="PS50949">
    <property type="entry name" value="HTH_GNTR"/>
    <property type="match status" value="1"/>
</dbReference>
<evidence type="ECO:0000313" key="6">
    <source>
        <dbReference type="Proteomes" id="UP000577362"/>
    </source>
</evidence>
<dbReference type="InterPro" id="IPR036388">
    <property type="entry name" value="WH-like_DNA-bd_sf"/>
</dbReference>
<dbReference type="PANTHER" id="PTHR43537">
    <property type="entry name" value="TRANSCRIPTIONAL REGULATOR, GNTR FAMILY"/>
    <property type="match status" value="1"/>
</dbReference>
<dbReference type="SMART" id="SM00345">
    <property type="entry name" value="HTH_GNTR"/>
    <property type="match status" value="1"/>
</dbReference>
<evidence type="ECO:0000313" key="5">
    <source>
        <dbReference type="EMBL" id="MBB4018860.1"/>
    </source>
</evidence>
<keyword evidence="6" id="KW-1185">Reference proteome</keyword>
<dbReference type="SMART" id="SM00895">
    <property type="entry name" value="FCD"/>
    <property type="match status" value="1"/>
</dbReference>
<proteinExistence type="predicted"/>
<evidence type="ECO:0000259" key="4">
    <source>
        <dbReference type="PROSITE" id="PS50949"/>
    </source>
</evidence>
<dbReference type="EMBL" id="JACIEN010000005">
    <property type="protein sequence ID" value="MBB4018860.1"/>
    <property type="molecule type" value="Genomic_DNA"/>
</dbReference>
<dbReference type="Gene3D" id="1.20.120.530">
    <property type="entry name" value="GntR ligand-binding domain-like"/>
    <property type="match status" value="1"/>
</dbReference>
<evidence type="ECO:0000256" key="2">
    <source>
        <dbReference type="ARBA" id="ARBA00023125"/>
    </source>
</evidence>
<reference evidence="5 6" key="1">
    <citation type="submission" date="2020-08" db="EMBL/GenBank/DDBJ databases">
        <title>Genomic Encyclopedia of Type Strains, Phase IV (KMG-IV): sequencing the most valuable type-strain genomes for metagenomic binning, comparative biology and taxonomic classification.</title>
        <authorList>
            <person name="Goeker M."/>
        </authorList>
    </citation>
    <scope>NUCLEOTIDE SEQUENCE [LARGE SCALE GENOMIC DNA]</scope>
    <source>
        <strain evidence="5 6">DSM 103737</strain>
    </source>
</reference>
<dbReference type="InterPro" id="IPR000524">
    <property type="entry name" value="Tscrpt_reg_HTH_GntR"/>
</dbReference>
<dbReference type="Pfam" id="PF07729">
    <property type="entry name" value="FCD"/>
    <property type="match status" value="1"/>
</dbReference>
<accession>A0A840C0X0</accession>
<dbReference type="SUPFAM" id="SSF46785">
    <property type="entry name" value="Winged helix' DNA-binding domain"/>
    <property type="match status" value="1"/>
</dbReference>
<gene>
    <name evidence="5" type="ORF">GGR16_003907</name>
</gene>
<organism evidence="5 6">
    <name type="scientific">Chelatococcus caeni</name>
    <dbReference type="NCBI Taxonomy" id="1348468"/>
    <lineage>
        <taxon>Bacteria</taxon>
        <taxon>Pseudomonadati</taxon>
        <taxon>Pseudomonadota</taxon>
        <taxon>Alphaproteobacteria</taxon>
        <taxon>Hyphomicrobiales</taxon>
        <taxon>Chelatococcaceae</taxon>
        <taxon>Chelatococcus</taxon>
    </lineage>
</organism>
<dbReference type="InterPro" id="IPR008920">
    <property type="entry name" value="TF_FadR/GntR_C"/>
</dbReference>
<dbReference type="Pfam" id="PF00392">
    <property type="entry name" value="GntR"/>
    <property type="match status" value="1"/>
</dbReference>
<sequence length="237" mass="25959">MAVRVRHSAGARVRPRAFDAIEHVRLGEAVYQRIAEALVRGELRPGDRLKIRDIAEEMGTSVTPVRDAILRLVQDGALVQRSPRDIRVPVLGRDEYLEIRRIRLELEGLAAEDAARKATLDDIGRLAAILTDNERAFAEGRLDEAVALNQVFHFALAEIAGLGQLRAILHRLWLKMGPVISAAYERGGRTMIDHHHAVLDAVRRADPAGARAAIQQDIACGGDVILGTDVLASPSDD</sequence>
<dbReference type="GO" id="GO:0003700">
    <property type="term" value="F:DNA-binding transcription factor activity"/>
    <property type="evidence" value="ECO:0007669"/>
    <property type="project" value="InterPro"/>
</dbReference>